<gene>
    <name evidence="1" type="ORF">AVDCRST_MAG82-1071</name>
</gene>
<reference evidence="1" key="1">
    <citation type="submission" date="2020-02" db="EMBL/GenBank/DDBJ databases">
        <authorList>
            <person name="Meier V. D."/>
        </authorList>
    </citation>
    <scope>NUCLEOTIDE SEQUENCE</scope>
    <source>
        <strain evidence="1">AVDCRST_MAG82</strain>
    </source>
</reference>
<sequence length="148" mass="16277">MGDNAADTVGLSRELPDTKASLSTSIGMARELGVPAGAPPGFVEHVHRYAFSTPHPPPRVWDWLNDPATFTEGQVWPGSYAISQRLVRPTRLQFRAEGSADGTLVTLQLDSLVHRPFGRAWSLLQRVFWRRFPRWMASALGDPGGAQA</sequence>
<name>A0A6J4PIF9_9ACTN</name>
<protein>
    <submittedName>
        <fullName evidence="1">Uncharacterized protein</fullName>
    </submittedName>
</protein>
<accession>A0A6J4PIF9</accession>
<dbReference type="EMBL" id="CADCVA010000147">
    <property type="protein sequence ID" value="CAA9415512.1"/>
    <property type="molecule type" value="Genomic_DNA"/>
</dbReference>
<evidence type="ECO:0000313" key="1">
    <source>
        <dbReference type="EMBL" id="CAA9415512.1"/>
    </source>
</evidence>
<organism evidence="1">
    <name type="scientific">uncultured Rubrobacteraceae bacterium</name>
    <dbReference type="NCBI Taxonomy" id="349277"/>
    <lineage>
        <taxon>Bacteria</taxon>
        <taxon>Bacillati</taxon>
        <taxon>Actinomycetota</taxon>
        <taxon>Rubrobacteria</taxon>
        <taxon>Rubrobacterales</taxon>
        <taxon>Rubrobacteraceae</taxon>
        <taxon>environmental samples</taxon>
    </lineage>
</organism>
<proteinExistence type="predicted"/>
<dbReference type="AlphaFoldDB" id="A0A6J4PIF9"/>